<accession>A0A235ETK0</accession>
<sequence length="84" mass="9452">MREESLTRMKVCHDESPELYEMLERLPLSRLARQTALLRVLQAGFAAIETNSEPALRGRCADYESKGAHAGCTAGRASHRRDQH</sequence>
<organism evidence="1 2">
    <name type="scientific">Thauera propionica</name>
    <dbReference type="NCBI Taxonomy" id="2019431"/>
    <lineage>
        <taxon>Bacteria</taxon>
        <taxon>Pseudomonadati</taxon>
        <taxon>Pseudomonadota</taxon>
        <taxon>Betaproteobacteria</taxon>
        <taxon>Rhodocyclales</taxon>
        <taxon>Zoogloeaceae</taxon>
        <taxon>Thauera</taxon>
    </lineage>
</organism>
<name>A0A235ETK0_9RHOO</name>
<dbReference type="EMBL" id="NOIH01000046">
    <property type="protein sequence ID" value="OYD52359.1"/>
    <property type="molecule type" value="Genomic_DNA"/>
</dbReference>
<protein>
    <submittedName>
        <fullName evidence="1">Uncharacterized protein</fullName>
    </submittedName>
</protein>
<reference evidence="1 2" key="1">
    <citation type="submission" date="2017-07" db="EMBL/GenBank/DDBJ databases">
        <title>Thauera sp. KNDSS-Mac4 genome sequence and assembly.</title>
        <authorList>
            <person name="Mayilraj S."/>
        </authorList>
    </citation>
    <scope>NUCLEOTIDE SEQUENCE [LARGE SCALE GENOMIC DNA]</scope>
    <source>
        <strain evidence="1 2">KNDSS-Mac4</strain>
    </source>
</reference>
<gene>
    <name evidence="1" type="ORF">CGK74_18455</name>
</gene>
<evidence type="ECO:0000313" key="2">
    <source>
        <dbReference type="Proteomes" id="UP000215181"/>
    </source>
</evidence>
<comment type="caution">
    <text evidence="1">The sequence shown here is derived from an EMBL/GenBank/DDBJ whole genome shotgun (WGS) entry which is preliminary data.</text>
</comment>
<proteinExistence type="predicted"/>
<evidence type="ECO:0000313" key="1">
    <source>
        <dbReference type="EMBL" id="OYD52359.1"/>
    </source>
</evidence>
<dbReference type="AlphaFoldDB" id="A0A235ETK0"/>
<dbReference type="Proteomes" id="UP000215181">
    <property type="component" value="Unassembled WGS sequence"/>
</dbReference>
<keyword evidence="2" id="KW-1185">Reference proteome</keyword>